<dbReference type="InterPro" id="IPR016024">
    <property type="entry name" value="ARM-type_fold"/>
</dbReference>
<dbReference type="GO" id="GO:0005829">
    <property type="term" value="C:cytosol"/>
    <property type="evidence" value="ECO:0007669"/>
    <property type="project" value="TreeGrafter"/>
</dbReference>
<keyword evidence="1" id="KW-0677">Repeat</keyword>
<dbReference type="GO" id="GO:0006417">
    <property type="term" value="P:regulation of translation"/>
    <property type="evidence" value="ECO:0007669"/>
    <property type="project" value="TreeGrafter"/>
</dbReference>
<evidence type="ECO:0008006" key="3">
    <source>
        <dbReference type="Google" id="ProtNLM"/>
    </source>
</evidence>
<dbReference type="InterPro" id="IPR011989">
    <property type="entry name" value="ARM-like"/>
</dbReference>
<dbReference type="GO" id="GO:0034198">
    <property type="term" value="P:cellular response to amino acid starvation"/>
    <property type="evidence" value="ECO:0007669"/>
    <property type="project" value="TreeGrafter"/>
</dbReference>
<dbReference type="Gene3D" id="1.25.10.10">
    <property type="entry name" value="Leucine-rich Repeat Variant"/>
    <property type="match status" value="1"/>
</dbReference>
<evidence type="ECO:0000313" key="2">
    <source>
        <dbReference type="EMBL" id="JAT14853.1"/>
    </source>
</evidence>
<dbReference type="EMBL" id="GEBQ01025124">
    <property type="protein sequence ID" value="JAT14853.1"/>
    <property type="molecule type" value="Transcribed_RNA"/>
</dbReference>
<dbReference type="Pfam" id="PF25801">
    <property type="entry name" value="HEAT_GCN1_C_2"/>
    <property type="match status" value="1"/>
</dbReference>
<evidence type="ECO:0000256" key="1">
    <source>
        <dbReference type="ARBA" id="ARBA00022737"/>
    </source>
</evidence>
<dbReference type="PANTHER" id="PTHR23346:SF7">
    <property type="entry name" value="STALLED RIBOSOME SENSOR GCN1"/>
    <property type="match status" value="1"/>
</dbReference>
<dbReference type="GO" id="GO:0019887">
    <property type="term" value="F:protein kinase regulator activity"/>
    <property type="evidence" value="ECO:0007669"/>
    <property type="project" value="TreeGrafter"/>
</dbReference>
<protein>
    <recommendedName>
        <fullName evidence="3">TOG domain-containing protein</fullName>
    </recommendedName>
</protein>
<dbReference type="SUPFAM" id="SSF48371">
    <property type="entry name" value="ARM repeat"/>
    <property type="match status" value="1"/>
</dbReference>
<name>A0A1B6KTU5_9HEMI</name>
<proteinExistence type="predicted"/>
<dbReference type="AlphaFoldDB" id="A0A1B6KTU5"/>
<organism evidence="2">
    <name type="scientific">Graphocephala atropunctata</name>
    <dbReference type="NCBI Taxonomy" id="36148"/>
    <lineage>
        <taxon>Eukaryota</taxon>
        <taxon>Metazoa</taxon>
        <taxon>Ecdysozoa</taxon>
        <taxon>Arthropoda</taxon>
        <taxon>Hexapoda</taxon>
        <taxon>Insecta</taxon>
        <taxon>Pterygota</taxon>
        <taxon>Neoptera</taxon>
        <taxon>Paraneoptera</taxon>
        <taxon>Hemiptera</taxon>
        <taxon>Auchenorrhyncha</taxon>
        <taxon>Membracoidea</taxon>
        <taxon>Cicadellidae</taxon>
        <taxon>Cicadellinae</taxon>
        <taxon>Cicadellini</taxon>
        <taxon>Graphocephala</taxon>
    </lineage>
</organism>
<reference evidence="2" key="1">
    <citation type="submission" date="2015-11" db="EMBL/GenBank/DDBJ databases">
        <title>De novo transcriptome assembly of four potential Pierce s Disease insect vectors from Arizona vineyards.</title>
        <authorList>
            <person name="Tassone E.E."/>
        </authorList>
    </citation>
    <scope>NUCLEOTIDE SEQUENCE</scope>
</reference>
<dbReference type="PANTHER" id="PTHR23346">
    <property type="entry name" value="TRANSLATIONAL ACTIVATOR GCN1-RELATED"/>
    <property type="match status" value="1"/>
</dbReference>
<sequence length="252" mass="28003">MSEPLRKSVYQTLTNMLSHPEDVTRSAAAGCLGALTRWLNPDQLCATLTDNLLQDDVSVDWTLRHGRSAALMVSLKEGPTCVYTDDYAEKINRTLLGYLVADRVPIVMNGVRGLGYLFQHMMRTPTKIPPTLLSPFCRTMNHTNNEVKQLVARVCSYLARTETTLAPEFLKAALPMLVNGTKEKNGYVKANSELSLVTVLRLRQGDAMQQHCLNLLDGGARDSLSDVITKNLRKLANQPEGKEEELDDTLLT</sequence>
<accession>A0A1B6KTU5</accession>
<gene>
    <name evidence="2" type="ORF">g.40246</name>
</gene>